<reference evidence="2 3" key="1">
    <citation type="submission" date="2005-07" db="EMBL/GenBank/DDBJ databases">
        <authorList>
            <person name="Mural R.J."/>
            <person name="Li P.W."/>
            <person name="Adams M.D."/>
            <person name="Amanatides P.G."/>
            <person name="Baden-Tillson H."/>
            <person name="Barnstead M."/>
            <person name="Chin S.H."/>
            <person name="Dew I."/>
            <person name="Evans C.A."/>
            <person name="Ferriera S."/>
            <person name="Flanigan M."/>
            <person name="Fosler C."/>
            <person name="Glodek A."/>
            <person name="Gu Z."/>
            <person name="Holt R.A."/>
            <person name="Jennings D."/>
            <person name="Kraft C.L."/>
            <person name="Lu F."/>
            <person name="Nguyen T."/>
            <person name="Nusskern D.R."/>
            <person name="Pfannkoch C.M."/>
            <person name="Sitter C."/>
            <person name="Sutton G.G."/>
            <person name="Venter J.C."/>
            <person name="Wang Z."/>
            <person name="Woodage T."/>
            <person name="Zheng X.H."/>
            <person name="Zhong F."/>
        </authorList>
    </citation>
    <scope>NUCLEOTIDE SEQUENCE [LARGE SCALE GENOMIC DNA]</scope>
    <source>
        <strain>BN</strain>
        <strain evidence="3">Sprague-Dawley</strain>
    </source>
</reference>
<proteinExistence type="predicted"/>
<gene>
    <name evidence="2" type="ORF">rCG_42175</name>
</gene>
<accession>A6K0A4</accession>
<dbReference type="EMBL" id="CH474010">
    <property type="protein sequence ID" value="EDL94151.1"/>
    <property type="molecule type" value="Genomic_DNA"/>
</dbReference>
<evidence type="ECO:0000256" key="1">
    <source>
        <dbReference type="SAM" id="MobiDB-lite"/>
    </source>
</evidence>
<dbReference type="Proteomes" id="UP000234681">
    <property type="component" value="Chromosome 15"/>
</dbReference>
<protein>
    <submittedName>
        <fullName evidence="2">RCG42175</fullName>
    </submittedName>
</protein>
<evidence type="ECO:0000313" key="2">
    <source>
        <dbReference type="EMBL" id="EDL94151.1"/>
    </source>
</evidence>
<evidence type="ECO:0000313" key="3">
    <source>
        <dbReference type="Proteomes" id="UP000234681"/>
    </source>
</evidence>
<organism evidence="2 3">
    <name type="scientific">Rattus norvegicus</name>
    <name type="common">Rat</name>
    <dbReference type="NCBI Taxonomy" id="10116"/>
    <lineage>
        <taxon>Eukaryota</taxon>
        <taxon>Metazoa</taxon>
        <taxon>Chordata</taxon>
        <taxon>Craniata</taxon>
        <taxon>Vertebrata</taxon>
        <taxon>Euteleostomi</taxon>
        <taxon>Mammalia</taxon>
        <taxon>Eutheria</taxon>
        <taxon>Euarchontoglires</taxon>
        <taxon>Glires</taxon>
        <taxon>Rodentia</taxon>
        <taxon>Myomorpha</taxon>
        <taxon>Muroidea</taxon>
        <taxon>Muridae</taxon>
        <taxon>Murinae</taxon>
        <taxon>Rattus</taxon>
    </lineage>
</organism>
<name>A6K0A4_RAT</name>
<dbReference type="AlphaFoldDB" id="A6K0A4"/>
<feature type="region of interest" description="Disordered" evidence="1">
    <location>
        <begin position="20"/>
        <end position="45"/>
    </location>
</feature>
<sequence length="45" mass="4799">MFQTWVEGPHSRLTSIRLKVGSAPGLPPGSKGGSPRGWKMPHQSG</sequence>